<accession>A0A2V3IR67</accession>
<sequence length="156" mass="17120">MGDSTREHDVDVAAIEVRPIHENDVHNGFFDVLAQLTSAPPIHAARFAELVAEQRRHAQQQTLVAVDARGNVRASGSVFIEPKFIRGGRPCAHVEDVVVCRTLRGSGVGRRIISQLVAFASARGCYKVVLDCAPSNVAFYEKCGFRSNELQMALYL</sequence>
<dbReference type="PROSITE" id="PS51186">
    <property type="entry name" value="GNAT"/>
    <property type="match status" value="1"/>
</dbReference>
<dbReference type="STRING" id="448386.A0A2V3IR67"/>
<reference evidence="8 9" key="1">
    <citation type="journal article" date="2018" name="Mol. Biol. Evol.">
        <title>Analysis of the draft genome of the red seaweed Gracilariopsis chorda provides insights into genome size evolution in Rhodophyta.</title>
        <authorList>
            <person name="Lee J."/>
            <person name="Yang E.C."/>
            <person name="Graf L."/>
            <person name="Yang J.H."/>
            <person name="Qiu H."/>
            <person name="Zel Zion U."/>
            <person name="Chan C.X."/>
            <person name="Stephens T.G."/>
            <person name="Weber A.P.M."/>
            <person name="Boo G.H."/>
            <person name="Boo S.M."/>
            <person name="Kim K.M."/>
            <person name="Shin Y."/>
            <person name="Jung M."/>
            <person name="Lee S.J."/>
            <person name="Yim H.S."/>
            <person name="Lee J.H."/>
            <person name="Bhattacharya D."/>
            <person name="Yoon H.S."/>
        </authorList>
    </citation>
    <scope>NUCLEOTIDE SEQUENCE [LARGE SCALE GENOMIC DNA]</scope>
    <source>
        <strain evidence="8 9">SKKU-2015</strain>
        <tissue evidence="8">Whole body</tissue>
    </source>
</reference>
<keyword evidence="4 6" id="KW-0012">Acyltransferase</keyword>
<dbReference type="PANTHER" id="PTHR13355">
    <property type="entry name" value="GLUCOSAMINE 6-PHOSPHATE N-ACETYLTRANSFERASE"/>
    <property type="match status" value="1"/>
</dbReference>
<evidence type="ECO:0000259" key="7">
    <source>
        <dbReference type="PROSITE" id="PS51186"/>
    </source>
</evidence>
<dbReference type="Gene3D" id="3.40.630.30">
    <property type="match status" value="1"/>
</dbReference>
<comment type="caution">
    <text evidence="8">The sequence shown here is derived from an EMBL/GenBank/DDBJ whole genome shotgun (WGS) entry which is preliminary data.</text>
</comment>
<evidence type="ECO:0000256" key="4">
    <source>
        <dbReference type="ARBA" id="ARBA00023315"/>
    </source>
</evidence>
<protein>
    <recommendedName>
        <fullName evidence="6">Glucosamine 6-phosphate N-acetyltransferase</fullName>
        <ecNumber evidence="6">2.3.1.4</ecNumber>
    </recommendedName>
</protein>
<evidence type="ECO:0000256" key="6">
    <source>
        <dbReference type="RuleBase" id="RU365086"/>
    </source>
</evidence>
<proteinExistence type="inferred from homology"/>
<evidence type="ECO:0000256" key="2">
    <source>
        <dbReference type="ARBA" id="ARBA00006048"/>
    </source>
</evidence>
<dbReference type="InterPro" id="IPR039143">
    <property type="entry name" value="GNPNAT1-like"/>
</dbReference>
<name>A0A2V3IR67_9FLOR</name>
<evidence type="ECO:0000313" key="9">
    <source>
        <dbReference type="Proteomes" id="UP000247409"/>
    </source>
</evidence>
<evidence type="ECO:0000256" key="3">
    <source>
        <dbReference type="ARBA" id="ARBA00022679"/>
    </source>
</evidence>
<dbReference type="Pfam" id="PF00583">
    <property type="entry name" value="Acetyltransf_1"/>
    <property type="match status" value="1"/>
</dbReference>
<evidence type="ECO:0000256" key="1">
    <source>
        <dbReference type="ARBA" id="ARBA00004832"/>
    </source>
</evidence>
<comment type="similarity">
    <text evidence="2 6">Belongs to the acetyltransferase family. GNA1 subfamily.</text>
</comment>
<dbReference type="InterPro" id="IPR000182">
    <property type="entry name" value="GNAT_dom"/>
</dbReference>
<gene>
    <name evidence="8" type="ORF">BWQ96_05666</name>
</gene>
<dbReference type="GO" id="GO:0006048">
    <property type="term" value="P:UDP-N-acetylglucosamine biosynthetic process"/>
    <property type="evidence" value="ECO:0007669"/>
    <property type="project" value="UniProtKB-UniRule"/>
</dbReference>
<feature type="domain" description="N-acetyltransferase" evidence="7">
    <location>
        <begin position="15"/>
        <end position="156"/>
    </location>
</feature>
<dbReference type="GO" id="GO:0004343">
    <property type="term" value="F:glucosamine 6-phosphate N-acetyltransferase activity"/>
    <property type="evidence" value="ECO:0007669"/>
    <property type="project" value="UniProtKB-UniRule"/>
</dbReference>
<evidence type="ECO:0000256" key="5">
    <source>
        <dbReference type="ARBA" id="ARBA00048964"/>
    </source>
</evidence>
<evidence type="ECO:0000313" key="8">
    <source>
        <dbReference type="EMBL" id="PXF44589.1"/>
    </source>
</evidence>
<dbReference type="EC" id="2.3.1.4" evidence="6"/>
<comment type="pathway">
    <text evidence="1 6">Nucleotide-sugar biosynthesis; UDP-N-acetyl-alpha-D-glucosamine biosynthesis; N-acetyl-alpha-D-glucosamine 1-phosphate from alpha-D-glucosamine 6-phosphate (route I): step 1/2.</text>
</comment>
<keyword evidence="3 6" id="KW-0808">Transferase</keyword>
<dbReference type="Proteomes" id="UP000247409">
    <property type="component" value="Unassembled WGS sequence"/>
</dbReference>
<keyword evidence="9" id="KW-1185">Reference proteome</keyword>
<comment type="catalytic activity">
    <reaction evidence="5 6">
        <text>D-glucosamine 6-phosphate + acetyl-CoA = N-acetyl-D-glucosamine 6-phosphate + CoA + H(+)</text>
        <dbReference type="Rhea" id="RHEA:10292"/>
        <dbReference type="ChEBI" id="CHEBI:15378"/>
        <dbReference type="ChEBI" id="CHEBI:57287"/>
        <dbReference type="ChEBI" id="CHEBI:57288"/>
        <dbReference type="ChEBI" id="CHEBI:57513"/>
        <dbReference type="ChEBI" id="CHEBI:58725"/>
        <dbReference type="EC" id="2.3.1.4"/>
    </reaction>
</comment>
<dbReference type="PANTHER" id="PTHR13355:SF11">
    <property type="entry name" value="GLUCOSAMINE 6-PHOSPHATE N-ACETYLTRANSFERASE"/>
    <property type="match status" value="1"/>
</dbReference>
<organism evidence="8 9">
    <name type="scientific">Gracilariopsis chorda</name>
    <dbReference type="NCBI Taxonomy" id="448386"/>
    <lineage>
        <taxon>Eukaryota</taxon>
        <taxon>Rhodophyta</taxon>
        <taxon>Florideophyceae</taxon>
        <taxon>Rhodymeniophycidae</taxon>
        <taxon>Gracilariales</taxon>
        <taxon>Gracilariaceae</taxon>
        <taxon>Gracilariopsis</taxon>
    </lineage>
</organism>
<dbReference type="UniPathway" id="UPA00113">
    <property type="reaction ID" value="UER00529"/>
</dbReference>
<dbReference type="InterPro" id="IPR016181">
    <property type="entry name" value="Acyl_CoA_acyltransferase"/>
</dbReference>
<dbReference type="AlphaFoldDB" id="A0A2V3IR67"/>
<dbReference type="EMBL" id="NBIV01000087">
    <property type="protein sequence ID" value="PXF44589.1"/>
    <property type="molecule type" value="Genomic_DNA"/>
</dbReference>
<dbReference type="OrthoDB" id="4135at2759"/>
<dbReference type="FunFam" id="3.40.630.30:FF:000105">
    <property type="entry name" value="Glucosamine 6-phosphate N-acetyltransferase"/>
    <property type="match status" value="1"/>
</dbReference>
<dbReference type="SUPFAM" id="SSF55729">
    <property type="entry name" value="Acyl-CoA N-acyltransferases (Nat)"/>
    <property type="match status" value="1"/>
</dbReference>